<sequence>MAAPPLPALRTVHHRHRPAFRLSWKRHISGYAVVGLVSTGVHFAVALGLADLADFTPLAANACAFVSALLTSYVGNAVITFGSPIRSREAFIKFCAASLLAFALNQIIVHLLSDRLGVPFVASLFVVLFTVPPITFLLAKYWAFAPRKDG</sequence>
<evidence type="ECO:0000256" key="1">
    <source>
        <dbReference type="ARBA" id="ARBA00004141"/>
    </source>
</evidence>
<dbReference type="Proteomes" id="UP000228945">
    <property type="component" value="Chromosome"/>
</dbReference>
<evidence type="ECO:0000256" key="5">
    <source>
        <dbReference type="ARBA" id="ARBA00023136"/>
    </source>
</evidence>
<dbReference type="GO" id="GO:0005886">
    <property type="term" value="C:plasma membrane"/>
    <property type="evidence" value="ECO:0007669"/>
    <property type="project" value="TreeGrafter"/>
</dbReference>
<dbReference type="AlphaFoldDB" id="A0A2D2B4D1"/>
<evidence type="ECO:0000313" key="8">
    <source>
        <dbReference type="EMBL" id="ATQ45115.1"/>
    </source>
</evidence>
<reference evidence="8 9" key="1">
    <citation type="submission" date="2017-10" db="EMBL/GenBank/DDBJ databases">
        <title>Genome sequence of Caulobacter mirabilis FWC38.</title>
        <authorList>
            <person name="Fiebig A."/>
            <person name="Crosson S."/>
        </authorList>
    </citation>
    <scope>NUCLEOTIDE SEQUENCE [LARGE SCALE GENOMIC DNA]</scope>
    <source>
        <strain evidence="8 9">FWC 38</strain>
    </source>
</reference>
<dbReference type="KEGG" id="cmb:CSW64_19110"/>
<dbReference type="InterPro" id="IPR007267">
    <property type="entry name" value="GtrA_DPMS_TM"/>
</dbReference>
<evidence type="ECO:0000256" key="3">
    <source>
        <dbReference type="ARBA" id="ARBA00022692"/>
    </source>
</evidence>
<keyword evidence="9" id="KW-1185">Reference proteome</keyword>
<gene>
    <name evidence="8" type="ORF">CSW64_19110</name>
</gene>
<dbReference type="EMBL" id="CP024201">
    <property type="protein sequence ID" value="ATQ45115.1"/>
    <property type="molecule type" value="Genomic_DNA"/>
</dbReference>
<proteinExistence type="inferred from homology"/>
<feature type="transmembrane region" description="Helical" evidence="6">
    <location>
        <begin position="31"/>
        <end position="52"/>
    </location>
</feature>
<comment type="similarity">
    <text evidence="2">Belongs to the GtrA family.</text>
</comment>
<comment type="subcellular location">
    <subcellularLocation>
        <location evidence="1">Membrane</location>
        <topology evidence="1">Multi-pass membrane protein</topology>
    </subcellularLocation>
</comment>
<dbReference type="GO" id="GO:0000271">
    <property type="term" value="P:polysaccharide biosynthetic process"/>
    <property type="evidence" value="ECO:0007669"/>
    <property type="project" value="InterPro"/>
</dbReference>
<feature type="domain" description="GtrA/DPMS transmembrane" evidence="7">
    <location>
        <begin position="31"/>
        <end position="144"/>
    </location>
</feature>
<keyword evidence="4 6" id="KW-1133">Transmembrane helix</keyword>
<dbReference type="InterPro" id="IPR051401">
    <property type="entry name" value="GtrA_CellWall_Glycosyl"/>
</dbReference>
<evidence type="ECO:0000256" key="6">
    <source>
        <dbReference type="SAM" id="Phobius"/>
    </source>
</evidence>
<keyword evidence="3 6" id="KW-0812">Transmembrane</keyword>
<accession>A0A2D2B4D1</accession>
<keyword evidence="5 6" id="KW-0472">Membrane</keyword>
<feature type="transmembrane region" description="Helical" evidence="6">
    <location>
        <begin position="91"/>
        <end position="112"/>
    </location>
</feature>
<name>A0A2D2B4D1_9CAUL</name>
<protein>
    <recommendedName>
        <fullName evidence="7">GtrA/DPMS transmembrane domain-containing protein</fullName>
    </recommendedName>
</protein>
<feature type="transmembrane region" description="Helical" evidence="6">
    <location>
        <begin position="118"/>
        <end position="139"/>
    </location>
</feature>
<evidence type="ECO:0000259" key="7">
    <source>
        <dbReference type="Pfam" id="PF04138"/>
    </source>
</evidence>
<evidence type="ECO:0000256" key="2">
    <source>
        <dbReference type="ARBA" id="ARBA00009399"/>
    </source>
</evidence>
<dbReference type="PANTHER" id="PTHR38459:SF1">
    <property type="entry name" value="PROPHAGE BACTOPRENOL-LINKED GLUCOSE TRANSLOCASE HOMOLOG"/>
    <property type="match status" value="1"/>
</dbReference>
<organism evidence="8 9">
    <name type="scientific">Caulobacter mirabilis</name>
    <dbReference type="NCBI Taxonomy" id="69666"/>
    <lineage>
        <taxon>Bacteria</taxon>
        <taxon>Pseudomonadati</taxon>
        <taxon>Pseudomonadota</taxon>
        <taxon>Alphaproteobacteria</taxon>
        <taxon>Caulobacterales</taxon>
        <taxon>Caulobacteraceae</taxon>
        <taxon>Caulobacter</taxon>
    </lineage>
</organism>
<evidence type="ECO:0000313" key="9">
    <source>
        <dbReference type="Proteomes" id="UP000228945"/>
    </source>
</evidence>
<dbReference type="Pfam" id="PF04138">
    <property type="entry name" value="GtrA_DPMS_TM"/>
    <property type="match status" value="1"/>
</dbReference>
<evidence type="ECO:0000256" key="4">
    <source>
        <dbReference type="ARBA" id="ARBA00022989"/>
    </source>
</evidence>
<dbReference type="PANTHER" id="PTHR38459">
    <property type="entry name" value="PROPHAGE BACTOPRENOL-LINKED GLUCOSE TRANSLOCASE HOMOLOG"/>
    <property type="match status" value="1"/>
</dbReference>
<feature type="transmembrane region" description="Helical" evidence="6">
    <location>
        <begin position="58"/>
        <end position="79"/>
    </location>
</feature>